<evidence type="ECO:0000256" key="5">
    <source>
        <dbReference type="SAM" id="Phobius"/>
    </source>
</evidence>
<dbReference type="Gene3D" id="3.40.50.2000">
    <property type="entry name" value="Glycogen Phosphorylase B"/>
    <property type="match status" value="1"/>
</dbReference>
<dbReference type="EMBL" id="NMUH01001574">
    <property type="protein sequence ID" value="MQL93551.1"/>
    <property type="molecule type" value="Genomic_DNA"/>
</dbReference>
<dbReference type="PANTHER" id="PTHR32468">
    <property type="entry name" value="CATION/H + ANTIPORTER"/>
    <property type="match status" value="1"/>
</dbReference>
<dbReference type="GO" id="GO:0012505">
    <property type="term" value="C:endomembrane system"/>
    <property type="evidence" value="ECO:0007669"/>
    <property type="project" value="TreeGrafter"/>
</dbReference>
<accession>A0A843VAT6</accession>
<keyword evidence="5" id="KW-1133">Transmembrane helix</keyword>
<dbReference type="OrthoDB" id="5835829at2759"/>
<reference evidence="6" key="1">
    <citation type="submission" date="2017-07" db="EMBL/GenBank/DDBJ databases">
        <title>Taro Niue Genome Assembly and Annotation.</title>
        <authorList>
            <person name="Atibalentja N."/>
            <person name="Keating K."/>
            <person name="Fields C.J."/>
        </authorList>
    </citation>
    <scope>NUCLEOTIDE SEQUENCE</scope>
    <source>
        <strain evidence="6">Niue_2</strain>
        <tissue evidence="6">Leaf</tissue>
    </source>
</reference>
<keyword evidence="1" id="KW-0813">Transport</keyword>
<organism evidence="6 7">
    <name type="scientific">Colocasia esculenta</name>
    <name type="common">Wild taro</name>
    <name type="synonym">Arum esculentum</name>
    <dbReference type="NCBI Taxonomy" id="4460"/>
    <lineage>
        <taxon>Eukaryota</taxon>
        <taxon>Viridiplantae</taxon>
        <taxon>Streptophyta</taxon>
        <taxon>Embryophyta</taxon>
        <taxon>Tracheophyta</taxon>
        <taxon>Spermatophyta</taxon>
        <taxon>Magnoliopsida</taxon>
        <taxon>Liliopsida</taxon>
        <taxon>Araceae</taxon>
        <taxon>Aroideae</taxon>
        <taxon>Colocasieae</taxon>
        <taxon>Colocasia</taxon>
    </lineage>
</organism>
<dbReference type="GO" id="GO:0006885">
    <property type="term" value="P:regulation of pH"/>
    <property type="evidence" value="ECO:0007669"/>
    <property type="project" value="TreeGrafter"/>
</dbReference>
<evidence type="ECO:0000256" key="3">
    <source>
        <dbReference type="ARBA" id="ARBA00022958"/>
    </source>
</evidence>
<sequence>MRQELKHRQIFYLVSLNQFLACASFGKVSFFKHSLDRDPYIDFLEAQLVLHLRRMAPSMGPNYSVGPGPFKTYFERQEEHAWEIISHFASLLSPAYYLPEDLVGSRVLFPSCVKEDLVGSRVLFPSVVKEDLVRCHLNRIFKDPFTPLWACQLGNNIFSLLNYWQFSAFGSLPAFTGTLMVVFASTSAPLLICICTELKLSNPEVGRLAISVSLISDVAAMILLVAIPMTANFANHGLPPDIKNTDSLCDPDIICLCHASESLRPHFELFISDITRRDGWPPACIIADVFLKWTVEVAKEASVFHCTITTCEAYGTMAVCSLWQHLPHVGIDAEEFHLCGFSYSYRFWRSQMSQCMRAVDGEDPWSAFLRAPAALCALFAVQRHALQHGGGARDCPPNKTIHKEHNCN</sequence>
<proteinExistence type="predicted"/>
<dbReference type="GO" id="GO:0006813">
    <property type="term" value="P:potassium ion transport"/>
    <property type="evidence" value="ECO:0007669"/>
    <property type="project" value="UniProtKB-KW"/>
</dbReference>
<evidence type="ECO:0000256" key="2">
    <source>
        <dbReference type="ARBA" id="ARBA00022538"/>
    </source>
</evidence>
<feature type="transmembrane region" description="Helical" evidence="5">
    <location>
        <begin position="208"/>
        <end position="229"/>
    </location>
</feature>
<dbReference type="InterPro" id="IPR050794">
    <property type="entry name" value="CPA2_transporter"/>
</dbReference>
<keyword evidence="5" id="KW-0812">Transmembrane</keyword>
<evidence type="ECO:0000313" key="6">
    <source>
        <dbReference type="EMBL" id="MQL93551.1"/>
    </source>
</evidence>
<dbReference type="Proteomes" id="UP000652761">
    <property type="component" value="Unassembled WGS sequence"/>
</dbReference>
<dbReference type="GO" id="GO:0098662">
    <property type="term" value="P:inorganic cation transmembrane transport"/>
    <property type="evidence" value="ECO:0007669"/>
    <property type="project" value="TreeGrafter"/>
</dbReference>
<comment type="caution">
    <text evidence="6">The sequence shown here is derived from an EMBL/GenBank/DDBJ whole genome shotgun (WGS) entry which is preliminary data.</text>
</comment>
<name>A0A843VAT6_COLES</name>
<dbReference type="AlphaFoldDB" id="A0A843VAT6"/>
<keyword evidence="7" id="KW-1185">Reference proteome</keyword>
<dbReference type="SUPFAM" id="SSF53756">
    <property type="entry name" value="UDP-Glycosyltransferase/glycogen phosphorylase"/>
    <property type="match status" value="1"/>
</dbReference>
<evidence type="ECO:0000313" key="7">
    <source>
        <dbReference type="Proteomes" id="UP000652761"/>
    </source>
</evidence>
<dbReference type="PANTHER" id="PTHR32468:SF18">
    <property type="entry name" value="CATION_H(+) ANTIPORTER 1"/>
    <property type="match status" value="1"/>
</dbReference>
<keyword evidence="3" id="KW-0630">Potassium</keyword>
<keyword evidence="2" id="KW-0633">Potassium transport</keyword>
<keyword evidence="5" id="KW-0472">Membrane</keyword>
<feature type="transmembrane region" description="Helical" evidence="5">
    <location>
        <begin position="172"/>
        <end position="196"/>
    </location>
</feature>
<gene>
    <name evidence="6" type="ORF">Taro_026202</name>
</gene>
<protein>
    <submittedName>
        <fullName evidence="6">Uncharacterized protein</fullName>
    </submittedName>
</protein>
<evidence type="ECO:0000256" key="4">
    <source>
        <dbReference type="ARBA" id="ARBA00023065"/>
    </source>
</evidence>
<keyword evidence="4" id="KW-0406">Ion transport</keyword>
<evidence type="ECO:0000256" key="1">
    <source>
        <dbReference type="ARBA" id="ARBA00022448"/>
    </source>
</evidence>